<dbReference type="PANTHER" id="PTHR33148">
    <property type="entry name" value="PLASTID MOVEMENT IMPAIRED PROTEIN-RELATED"/>
    <property type="match status" value="1"/>
</dbReference>
<keyword evidence="1" id="KW-1185">Reference proteome</keyword>
<proteinExistence type="predicted"/>
<dbReference type="Proteomes" id="UP001515500">
    <property type="component" value="Chromosome 5"/>
</dbReference>
<sequence length="165" mass="18978">MPVCLYPQFYSTREKKKMGNCLILEKKEIKIMSKDGKILSYQPPLKVQQVLLDFPGYAISSSAFPVICHLDQETYLSAGQLYYLIPPETKPLAQTGHADDVLRIKLVLSKQELKELIKNGGIVSLDDMMSQLQRITKRRDGIEKERCMSWKPTLESIPEENHDFF</sequence>
<dbReference type="InterPro" id="IPR025322">
    <property type="entry name" value="PADRE_dom"/>
</dbReference>
<reference evidence="2" key="1">
    <citation type="submission" date="2025-08" db="UniProtKB">
        <authorList>
            <consortium name="RefSeq"/>
        </authorList>
    </citation>
    <scope>IDENTIFICATION</scope>
</reference>
<dbReference type="Pfam" id="PF14009">
    <property type="entry name" value="PADRE"/>
    <property type="match status" value="1"/>
</dbReference>
<name>A0AB40BG33_DIOCR</name>
<dbReference type="RefSeq" id="XP_039126069.1">
    <property type="nucleotide sequence ID" value="XM_039270135.1"/>
</dbReference>
<dbReference type="AlphaFoldDB" id="A0AB40BG33"/>
<protein>
    <submittedName>
        <fullName evidence="2">Uncharacterized protein LOC120262080</fullName>
    </submittedName>
</protein>
<evidence type="ECO:0000313" key="1">
    <source>
        <dbReference type="Proteomes" id="UP001515500"/>
    </source>
</evidence>
<accession>A0AB40BG33</accession>
<dbReference type="PANTHER" id="PTHR33148:SF46">
    <property type="entry name" value="EMB|CAB85509.1"/>
    <property type="match status" value="1"/>
</dbReference>
<evidence type="ECO:0000313" key="2">
    <source>
        <dbReference type="RefSeq" id="XP_039126069.1"/>
    </source>
</evidence>
<organism evidence="1 2">
    <name type="scientific">Dioscorea cayennensis subsp. rotundata</name>
    <name type="common">White Guinea yam</name>
    <name type="synonym">Dioscorea rotundata</name>
    <dbReference type="NCBI Taxonomy" id="55577"/>
    <lineage>
        <taxon>Eukaryota</taxon>
        <taxon>Viridiplantae</taxon>
        <taxon>Streptophyta</taxon>
        <taxon>Embryophyta</taxon>
        <taxon>Tracheophyta</taxon>
        <taxon>Spermatophyta</taxon>
        <taxon>Magnoliopsida</taxon>
        <taxon>Liliopsida</taxon>
        <taxon>Dioscoreales</taxon>
        <taxon>Dioscoreaceae</taxon>
        <taxon>Dioscorea</taxon>
    </lineage>
</organism>
<dbReference type="GeneID" id="120262080"/>
<gene>
    <name evidence="2" type="primary">LOC120262080</name>
</gene>